<evidence type="ECO:0000256" key="12">
    <source>
        <dbReference type="SAM" id="SignalP"/>
    </source>
</evidence>
<dbReference type="InterPro" id="IPR010917">
    <property type="entry name" value="TonB_rcpt_CS"/>
</dbReference>
<dbReference type="Pfam" id="PF00593">
    <property type="entry name" value="TonB_dep_Rec_b-barrel"/>
    <property type="match status" value="1"/>
</dbReference>
<evidence type="ECO:0000313" key="15">
    <source>
        <dbReference type="EMBL" id="OHT22035.1"/>
    </source>
</evidence>
<dbReference type="Gene3D" id="2.40.170.20">
    <property type="entry name" value="TonB-dependent receptor, beta-barrel domain"/>
    <property type="match status" value="1"/>
</dbReference>
<dbReference type="AlphaFoldDB" id="A0A1S1HIG6"/>
<dbReference type="PROSITE" id="PS52016">
    <property type="entry name" value="TONB_DEPENDENT_REC_3"/>
    <property type="match status" value="1"/>
</dbReference>
<dbReference type="PANTHER" id="PTHR47234">
    <property type="match status" value="1"/>
</dbReference>
<evidence type="ECO:0000256" key="4">
    <source>
        <dbReference type="ARBA" id="ARBA00022692"/>
    </source>
</evidence>
<name>A0A1S1HIG6_9SPHN</name>
<evidence type="ECO:0000256" key="6">
    <source>
        <dbReference type="ARBA" id="ARBA00023077"/>
    </source>
</evidence>
<evidence type="ECO:0000259" key="14">
    <source>
        <dbReference type="Pfam" id="PF07715"/>
    </source>
</evidence>
<comment type="subcellular location">
    <subcellularLocation>
        <location evidence="1 9">Cell outer membrane</location>
        <topology evidence="1 9">Multi-pass membrane protein</topology>
    </subcellularLocation>
</comment>
<dbReference type="SUPFAM" id="SSF56935">
    <property type="entry name" value="Porins"/>
    <property type="match status" value="1"/>
</dbReference>
<evidence type="ECO:0000256" key="3">
    <source>
        <dbReference type="ARBA" id="ARBA00022452"/>
    </source>
</evidence>
<evidence type="ECO:0000256" key="8">
    <source>
        <dbReference type="ARBA" id="ARBA00023237"/>
    </source>
</evidence>
<feature type="signal peptide" evidence="12">
    <location>
        <begin position="1"/>
        <end position="29"/>
    </location>
</feature>
<keyword evidence="5 12" id="KW-0732">Signal</keyword>
<dbReference type="Pfam" id="PF07715">
    <property type="entry name" value="Plug"/>
    <property type="match status" value="1"/>
</dbReference>
<dbReference type="GO" id="GO:0009279">
    <property type="term" value="C:cell outer membrane"/>
    <property type="evidence" value="ECO:0007669"/>
    <property type="project" value="UniProtKB-SubCell"/>
</dbReference>
<keyword evidence="4 9" id="KW-0812">Transmembrane</keyword>
<protein>
    <submittedName>
        <fullName evidence="15">Vitamin B12 transporter BtuB</fullName>
    </submittedName>
</protein>
<dbReference type="PANTHER" id="PTHR47234:SF2">
    <property type="entry name" value="TONB-DEPENDENT RECEPTOR"/>
    <property type="match status" value="1"/>
</dbReference>
<evidence type="ECO:0000259" key="13">
    <source>
        <dbReference type="Pfam" id="PF00593"/>
    </source>
</evidence>
<reference evidence="15 16" key="1">
    <citation type="submission" date="2016-09" db="EMBL/GenBank/DDBJ databases">
        <title>Metabolic pathway, cell adaptation mechanisms and a novel monoxygenase revealed through proteogenomic-transcription analysis of a Sphingomonas haloaromaticamans strain degrading the fungicide ortho-phenylphenol.</title>
        <authorList>
            <person name="Perruchon C."/>
            <person name="Papadopoulou E.S."/>
            <person name="Rousidou C."/>
            <person name="Vasileiadis S."/>
            <person name="Tanou G."/>
            <person name="Amoutzias G."/>
            <person name="Molassiotis A."/>
            <person name="Karpouzas D.G."/>
        </authorList>
    </citation>
    <scope>NUCLEOTIDE SEQUENCE [LARGE SCALE GENOMIC DNA]</scope>
    <source>
        <strain evidence="15 16">P3</strain>
    </source>
</reference>
<dbReference type="EMBL" id="MIPT01000001">
    <property type="protein sequence ID" value="OHT22035.1"/>
    <property type="molecule type" value="Genomic_DNA"/>
</dbReference>
<comment type="similarity">
    <text evidence="9 11">Belongs to the TonB-dependent receptor family.</text>
</comment>
<keyword evidence="6 11" id="KW-0798">TonB box</keyword>
<keyword evidence="2 9" id="KW-0813">Transport</keyword>
<dbReference type="InterPro" id="IPR039426">
    <property type="entry name" value="TonB-dep_rcpt-like"/>
</dbReference>
<keyword evidence="7 9" id="KW-0472">Membrane</keyword>
<dbReference type="InterPro" id="IPR012910">
    <property type="entry name" value="Plug_dom"/>
</dbReference>
<gene>
    <name evidence="15" type="primary">btuB_15</name>
    <name evidence="15" type="ORF">BHE75_04050</name>
</gene>
<evidence type="ECO:0000256" key="11">
    <source>
        <dbReference type="RuleBase" id="RU003357"/>
    </source>
</evidence>
<keyword evidence="3 9" id="KW-1134">Transmembrane beta strand</keyword>
<evidence type="ECO:0000256" key="2">
    <source>
        <dbReference type="ARBA" id="ARBA00022448"/>
    </source>
</evidence>
<feature type="short sequence motif" description="TonB C-terminal box" evidence="10">
    <location>
        <begin position="968"/>
        <end position="985"/>
    </location>
</feature>
<feature type="domain" description="TonB-dependent receptor-like beta-barrel" evidence="13">
    <location>
        <begin position="381"/>
        <end position="943"/>
    </location>
</feature>
<dbReference type="PROSITE" id="PS01156">
    <property type="entry name" value="TONB_DEPENDENT_REC_2"/>
    <property type="match status" value="1"/>
</dbReference>
<evidence type="ECO:0000256" key="7">
    <source>
        <dbReference type="ARBA" id="ARBA00023136"/>
    </source>
</evidence>
<keyword evidence="16" id="KW-1185">Reference proteome</keyword>
<evidence type="ECO:0000256" key="1">
    <source>
        <dbReference type="ARBA" id="ARBA00004571"/>
    </source>
</evidence>
<evidence type="ECO:0000256" key="5">
    <source>
        <dbReference type="ARBA" id="ARBA00022729"/>
    </source>
</evidence>
<dbReference type="InterPro" id="IPR036942">
    <property type="entry name" value="Beta-barrel_TonB_sf"/>
</dbReference>
<comment type="caution">
    <text evidence="15">The sequence shown here is derived from an EMBL/GenBank/DDBJ whole genome shotgun (WGS) entry which is preliminary data.</text>
</comment>
<feature type="domain" description="TonB-dependent receptor plug" evidence="14">
    <location>
        <begin position="57"/>
        <end position="165"/>
    </location>
</feature>
<evidence type="ECO:0000313" key="16">
    <source>
        <dbReference type="Proteomes" id="UP000179467"/>
    </source>
</evidence>
<sequence length="985" mass="104571">MTKTQKFLGRSALSTGVIGLALVAAPAFAQDDTASTAEDTGTIVVTGTLIKNPNIVATSPVSVIGGEEIALRQSNTAEEILRDMPGAVASIGSAVNNGNGGASYVDLRGLGSRRNVVLLDGTRIVPGDVSGRVDLNNIPLALVERVDSLTGGASTTYGADAITGVVNFVTKKDFSGVELNISNQITEEGDGNVFRVDATIGGNFDDGKGNAVFSIGYQQSDAVYQSDRPYSRESINSYNGQPEGSGTAVPARFSVPGSGVLQIDPTTGTLVPIYASFNFNPYNVFQTPFERFNMFGQANYEVADGIEVYTRGMFSKNTVSTIIAPSGIFNSSMEIPYSNPYLPEAVRNQFCNANGLSAAACSAAAAATDPTSADFRTFTTNVLRRATEFGPRISDYVTTIFDYRLGVRGSITDTINFDVAGAYGESENTQTQRGYMLMSRTRDALMATNTTSCLSGNEGCVPLNIFGGDGSINPDQIPYLTANSTVSVRSTLAQVRALVSGDFGVASPFAEDPIQFAVGGEYRKYGAKQESDLLAQTPGELGGAGGAAPNIDGGYDVYEAYGELIAPLVTDRPFFHSLQLEAGIRYSSYSVDAPTSPSYKTTTWKAGGTWAPIEDVKLRGMYQRSVRAPNIGELFTPVTTGLTNLAVDPCAGSAPLNDANLAAVCVAQGAPLNQIGTINQPSSGQINITTGGNVNLRPEKADSYVIGAVIQPKVVPGFSLTIDYYNIKIKKAITTPTVDDIMSACFDDVTASSATSVACQSFGRNPATGGLDGDPATTLGLIANLSNLGTITTDGIDLTMNYRHQFDFATLNLTFNGNWTNSQKFKATDTSINRECVGYYSINCGLSGSIQPKLSWNTRATLSFEKVDVSFLWRHIDGVKFEPLQFEADQEAAVGCVDPNGADPEACIVEPGFRKIKSYDYFDLATRVAVSDNFDVTFTVTNLFDKKPPVVGNSIGSTTYNSGNTYPSTYDALGRRFAIGGRVRF</sequence>
<dbReference type="InterPro" id="IPR037066">
    <property type="entry name" value="Plug_dom_sf"/>
</dbReference>
<evidence type="ECO:0000256" key="9">
    <source>
        <dbReference type="PROSITE-ProRule" id="PRU01360"/>
    </source>
</evidence>
<dbReference type="InterPro" id="IPR000531">
    <property type="entry name" value="Beta-barrel_TonB"/>
</dbReference>
<organism evidence="15 16">
    <name type="scientific">Edaphosphingomonas haloaromaticamans</name>
    <dbReference type="NCBI Taxonomy" id="653954"/>
    <lineage>
        <taxon>Bacteria</taxon>
        <taxon>Pseudomonadati</taxon>
        <taxon>Pseudomonadota</taxon>
        <taxon>Alphaproteobacteria</taxon>
        <taxon>Sphingomonadales</taxon>
        <taxon>Rhizorhabdaceae</taxon>
        <taxon>Edaphosphingomonas</taxon>
    </lineage>
</organism>
<feature type="chain" id="PRO_5012142151" evidence="12">
    <location>
        <begin position="30"/>
        <end position="985"/>
    </location>
</feature>
<proteinExistence type="inferred from homology"/>
<dbReference type="Proteomes" id="UP000179467">
    <property type="component" value="Unassembled WGS sequence"/>
</dbReference>
<accession>A0A1S1HIG6</accession>
<keyword evidence="8 9" id="KW-0998">Cell outer membrane</keyword>
<dbReference type="Gene3D" id="2.170.130.10">
    <property type="entry name" value="TonB-dependent receptor, plug domain"/>
    <property type="match status" value="1"/>
</dbReference>
<evidence type="ECO:0000256" key="10">
    <source>
        <dbReference type="PROSITE-ProRule" id="PRU10144"/>
    </source>
</evidence>